<feature type="region of interest" description="Disordered" evidence="1">
    <location>
        <begin position="653"/>
        <end position="672"/>
    </location>
</feature>
<dbReference type="SMART" id="SM00327">
    <property type="entry name" value="VWA"/>
    <property type="match status" value="1"/>
</dbReference>
<dbReference type="Pfam" id="PF00092">
    <property type="entry name" value="VWA"/>
    <property type="match status" value="1"/>
</dbReference>
<keyword evidence="2" id="KW-0472">Membrane</keyword>
<evidence type="ECO:0000313" key="5">
    <source>
        <dbReference type="Proteomes" id="UP000646244"/>
    </source>
</evidence>
<dbReference type="PROSITE" id="PS50234">
    <property type="entry name" value="VWFA"/>
    <property type="match status" value="1"/>
</dbReference>
<protein>
    <recommendedName>
        <fullName evidence="3">VWFA domain-containing protein</fullName>
    </recommendedName>
</protein>
<feature type="compositionally biased region" description="Basic and acidic residues" evidence="1">
    <location>
        <begin position="657"/>
        <end position="669"/>
    </location>
</feature>
<dbReference type="AlphaFoldDB" id="A0A918THP5"/>
<feature type="region of interest" description="Disordered" evidence="1">
    <location>
        <begin position="717"/>
        <end position="766"/>
    </location>
</feature>
<evidence type="ECO:0000256" key="1">
    <source>
        <dbReference type="SAM" id="MobiDB-lite"/>
    </source>
</evidence>
<organism evidence="4 5">
    <name type="scientific">Streptomyces cinnamoneus</name>
    <name type="common">Streptoverticillium cinnamoneum</name>
    <dbReference type="NCBI Taxonomy" id="53446"/>
    <lineage>
        <taxon>Bacteria</taxon>
        <taxon>Bacillati</taxon>
        <taxon>Actinomycetota</taxon>
        <taxon>Actinomycetes</taxon>
        <taxon>Kitasatosporales</taxon>
        <taxon>Streptomycetaceae</taxon>
        <taxon>Streptomyces</taxon>
        <taxon>Streptomyces cinnamoneus group</taxon>
    </lineage>
</organism>
<dbReference type="Gene3D" id="3.40.50.410">
    <property type="entry name" value="von Willebrand factor, type A domain"/>
    <property type="match status" value="1"/>
</dbReference>
<evidence type="ECO:0000313" key="4">
    <source>
        <dbReference type="EMBL" id="GHC48926.1"/>
    </source>
</evidence>
<dbReference type="InterPro" id="IPR036465">
    <property type="entry name" value="vWFA_dom_sf"/>
</dbReference>
<reference evidence="4" key="1">
    <citation type="journal article" date="2014" name="Int. J. Syst. Evol. Microbiol.">
        <title>Complete genome sequence of Corynebacterium casei LMG S-19264T (=DSM 44701T), isolated from a smear-ripened cheese.</title>
        <authorList>
            <consortium name="US DOE Joint Genome Institute (JGI-PGF)"/>
            <person name="Walter F."/>
            <person name="Albersmeier A."/>
            <person name="Kalinowski J."/>
            <person name="Ruckert C."/>
        </authorList>
    </citation>
    <scope>NUCLEOTIDE SEQUENCE</scope>
    <source>
        <strain evidence="4">JCM 4633</strain>
    </source>
</reference>
<accession>A0A918THP5</accession>
<dbReference type="Proteomes" id="UP000646244">
    <property type="component" value="Unassembled WGS sequence"/>
</dbReference>
<evidence type="ECO:0000256" key="2">
    <source>
        <dbReference type="SAM" id="Phobius"/>
    </source>
</evidence>
<sequence>MLLVAALPAAGGAATARAGEGAADVKPIEMVVAVDESNSLGDADVERERDAAQRIAAGEISDRSRVTVLGFASADDATQHPVDEVCPTTTLDPVARNRLGDCVRKLARRTAAQGTGTDFPAVIQQAVDRLSEGPDGTPRVLFLLTDGKLDVGDSDSYGAKEHRQKNGERLLTEVLAKARAAKVQIRPLGFGGRIDEAALKAMAAAGYQEACTDLPQARPQARVVPDATTLAGALRKDFAAARCLVSDDEKYGTPPADLTVRISPLATLASIVVSKGDPAVGVTYVDPLGKEVTSGEKRDGSSFERTGGGQEVESLRITDPRPGDWKVHLDAPEGHRDKLASVGVQWRGALRSFITMSPTAPRPGQRATVQLQLQTRDHEAITDPRDLEQLRVSGRLTGDGFDAQPVTLADNGRDGDTTAGDGRFTGSVTIPATAAGALHLVGVLSAVGLTADHRAFHSWTGGAVPEVRADVQLPKGVATVHPGGTLPVTVTAVNTSATTRTLVPDLADAAPGDLTLSMPRLTLAPQQTVEQHGTLRVGGGARTRTLTASIQVTDTTGAVRVLDAKPVTVKVVPVPSLPARIWRDWWAAIVPGVIVLACLLAYAVWALRDRERRADPTGLVLRVLVPEGSGHREGGSLTVNSGGTVPYRFDVADETGDDPRLEPRPDTGRFHLRRSRRDGGVLLRAPGRAEETVRIGSAVPLLESGALLRIERGTSGRAHPVRGALGGLGRLLGGHRPRRTPPPATAAGPGRHPGTEPAPGELHPDL</sequence>
<dbReference type="RefSeq" id="WP_190109872.1">
    <property type="nucleotide sequence ID" value="NZ_BMVB01000007.1"/>
</dbReference>
<dbReference type="SUPFAM" id="SSF53300">
    <property type="entry name" value="vWA-like"/>
    <property type="match status" value="1"/>
</dbReference>
<dbReference type="EMBL" id="BMVB01000007">
    <property type="protein sequence ID" value="GHC48926.1"/>
    <property type="molecule type" value="Genomic_DNA"/>
</dbReference>
<dbReference type="InterPro" id="IPR002035">
    <property type="entry name" value="VWF_A"/>
</dbReference>
<proteinExistence type="predicted"/>
<feature type="region of interest" description="Disordered" evidence="1">
    <location>
        <begin position="292"/>
        <end position="311"/>
    </location>
</feature>
<feature type="transmembrane region" description="Helical" evidence="2">
    <location>
        <begin position="585"/>
        <end position="607"/>
    </location>
</feature>
<keyword evidence="2" id="KW-1133">Transmembrane helix</keyword>
<dbReference type="NCBIfam" id="NF041940">
    <property type="entry name" value="choice_anch_X"/>
    <property type="match status" value="1"/>
</dbReference>
<feature type="region of interest" description="Disordered" evidence="1">
    <location>
        <begin position="396"/>
        <end position="420"/>
    </location>
</feature>
<comment type="caution">
    <text evidence="4">The sequence shown here is derived from an EMBL/GenBank/DDBJ whole genome shotgun (WGS) entry which is preliminary data.</text>
</comment>
<dbReference type="CDD" id="cd00198">
    <property type="entry name" value="vWFA"/>
    <property type="match status" value="1"/>
</dbReference>
<name>A0A918THP5_STRCJ</name>
<reference evidence="4" key="2">
    <citation type="submission" date="2020-09" db="EMBL/GenBank/DDBJ databases">
        <authorList>
            <person name="Sun Q."/>
            <person name="Ohkuma M."/>
        </authorList>
    </citation>
    <scope>NUCLEOTIDE SEQUENCE</scope>
    <source>
        <strain evidence="4">JCM 4633</strain>
    </source>
</reference>
<feature type="domain" description="VWFA" evidence="3">
    <location>
        <begin position="29"/>
        <end position="238"/>
    </location>
</feature>
<keyword evidence="2" id="KW-0812">Transmembrane</keyword>
<evidence type="ECO:0000259" key="3">
    <source>
        <dbReference type="PROSITE" id="PS50234"/>
    </source>
</evidence>
<gene>
    <name evidence="4" type="ORF">GCM10010507_25710</name>
</gene>
<feature type="compositionally biased region" description="Basic and acidic residues" evidence="1">
    <location>
        <begin position="293"/>
        <end position="302"/>
    </location>
</feature>